<dbReference type="AlphaFoldDB" id="A0A956LVV7"/>
<dbReference type="PANTHER" id="PTHR30086">
    <property type="entry name" value="ARGININE EXPORTER PROTEIN ARGO"/>
    <property type="match status" value="1"/>
</dbReference>
<evidence type="ECO:0000256" key="3">
    <source>
        <dbReference type="ARBA" id="ARBA00022692"/>
    </source>
</evidence>
<reference evidence="8" key="1">
    <citation type="submission" date="2020-04" db="EMBL/GenBank/DDBJ databases">
        <authorList>
            <person name="Zhang T."/>
        </authorList>
    </citation>
    <scope>NUCLEOTIDE SEQUENCE</scope>
    <source>
        <strain evidence="8">HKST-UBA01</strain>
    </source>
</reference>
<feature type="transmembrane region" description="Helical" evidence="7">
    <location>
        <begin position="71"/>
        <end position="91"/>
    </location>
</feature>
<dbReference type="Proteomes" id="UP000697710">
    <property type="component" value="Unassembled WGS sequence"/>
</dbReference>
<reference evidence="8" key="2">
    <citation type="journal article" date="2021" name="Microbiome">
        <title>Successional dynamics and alternative stable states in a saline activated sludge microbial community over 9 years.</title>
        <authorList>
            <person name="Wang Y."/>
            <person name="Ye J."/>
            <person name="Ju F."/>
            <person name="Liu L."/>
            <person name="Boyd J.A."/>
            <person name="Deng Y."/>
            <person name="Parks D.H."/>
            <person name="Jiang X."/>
            <person name="Yin X."/>
            <person name="Woodcroft B.J."/>
            <person name="Tyson G.W."/>
            <person name="Hugenholtz P."/>
            <person name="Polz M.F."/>
            <person name="Zhang T."/>
        </authorList>
    </citation>
    <scope>NUCLEOTIDE SEQUENCE</scope>
    <source>
        <strain evidence="8">HKST-UBA01</strain>
    </source>
</reference>
<evidence type="ECO:0000256" key="6">
    <source>
        <dbReference type="SAM" id="MobiDB-lite"/>
    </source>
</evidence>
<feature type="transmembrane region" description="Helical" evidence="7">
    <location>
        <begin position="177"/>
        <end position="198"/>
    </location>
</feature>
<keyword evidence="5 7" id="KW-0472">Membrane</keyword>
<evidence type="ECO:0000313" key="8">
    <source>
        <dbReference type="EMBL" id="MCA9726424.1"/>
    </source>
</evidence>
<evidence type="ECO:0000313" key="9">
    <source>
        <dbReference type="Proteomes" id="UP000697710"/>
    </source>
</evidence>
<keyword evidence="2" id="KW-1003">Cell membrane</keyword>
<keyword evidence="3 7" id="KW-0812">Transmembrane</keyword>
<protein>
    <submittedName>
        <fullName evidence="8">LysE family translocator</fullName>
    </submittedName>
</protein>
<evidence type="ECO:0000256" key="7">
    <source>
        <dbReference type="SAM" id="Phobius"/>
    </source>
</evidence>
<dbReference type="GO" id="GO:0005886">
    <property type="term" value="C:plasma membrane"/>
    <property type="evidence" value="ECO:0007669"/>
    <property type="project" value="UniProtKB-SubCell"/>
</dbReference>
<dbReference type="InterPro" id="IPR001123">
    <property type="entry name" value="LeuE-type"/>
</dbReference>
<sequence length="235" mass="25190">MFDHQLLAFTGIAALLTITPGADTMLVVRNVLRGGRRAGWVTTLGICSGLFVHAVLSALGLSIILAKSATAYEVVRWAGALYLMVLGVLTIRDSLRRRATAPDAGDPSFARRPPGTSRSAVGPQATGPHAKVSRVLSRNAFFEGVANNVLNPKVAIFYLAFLPQFIGPDDPVLLKSVLLAFIHFTQGIVWLLTVGFLIDRGRSFLGSPRVAKITESISGLVLLAFGARLALETRR</sequence>
<dbReference type="PANTHER" id="PTHR30086:SF20">
    <property type="entry name" value="ARGININE EXPORTER PROTEIN ARGO-RELATED"/>
    <property type="match status" value="1"/>
</dbReference>
<comment type="caution">
    <text evidence="8">The sequence shown here is derived from an EMBL/GenBank/DDBJ whole genome shotgun (WGS) entry which is preliminary data.</text>
</comment>
<dbReference type="PIRSF" id="PIRSF006324">
    <property type="entry name" value="LeuE"/>
    <property type="match status" value="1"/>
</dbReference>
<feature type="transmembrane region" description="Helical" evidence="7">
    <location>
        <begin position="40"/>
        <end position="65"/>
    </location>
</feature>
<organism evidence="8 9">
    <name type="scientific">Eiseniibacteriota bacterium</name>
    <dbReference type="NCBI Taxonomy" id="2212470"/>
    <lineage>
        <taxon>Bacteria</taxon>
        <taxon>Candidatus Eiseniibacteriota</taxon>
    </lineage>
</organism>
<feature type="region of interest" description="Disordered" evidence="6">
    <location>
        <begin position="100"/>
        <end position="129"/>
    </location>
</feature>
<dbReference type="EMBL" id="JAGQHR010000029">
    <property type="protein sequence ID" value="MCA9726424.1"/>
    <property type="molecule type" value="Genomic_DNA"/>
</dbReference>
<proteinExistence type="predicted"/>
<gene>
    <name evidence="8" type="ORF">KC729_02000</name>
</gene>
<keyword evidence="4 7" id="KW-1133">Transmembrane helix</keyword>
<accession>A0A956LVV7</accession>
<comment type="subcellular location">
    <subcellularLocation>
        <location evidence="1">Cell membrane</location>
        <topology evidence="1">Multi-pass membrane protein</topology>
    </subcellularLocation>
</comment>
<name>A0A956LVV7_UNCEI</name>
<dbReference type="GO" id="GO:0015171">
    <property type="term" value="F:amino acid transmembrane transporter activity"/>
    <property type="evidence" value="ECO:0007669"/>
    <property type="project" value="TreeGrafter"/>
</dbReference>
<feature type="transmembrane region" description="Helical" evidence="7">
    <location>
        <begin position="6"/>
        <end position="28"/>
    </location>
</feature>
<evidence type="ECO:0000256" key="1">
    <source>
        <dbReference type="ARBA" id="ARBA00004651"/>
    </source>
</evidence>
<evidence type="ECO:0000256" key="4">
    <source>
        <dbReference type="ARBA" id="ARBA00022989"/>
    </source>
</evidence>
<evidence type="ECO:0000256" key="5">
    <source>
        <dbReference type="ARBA" id="ARBA00023136"/>
    </source>
</evidence>
<dbReference type="Pfam" id="PF01810">
    <property type="entry name" value="LysE"/>
    <property type="match status" value="1"/>
</dbReference>
<evidence type="ECO:0000256" key="2">
    <source>
        <dbReference type="ARBA" id="ARBA00022475"/>
    </source>
</evidence>